<dbReference type="EMBL" id="JAICCF010000002">
    <property type="protein sequence ID" value="MBW8685087.1"/>
    <property type="molecule type" value="Genomic_DNA"/>
</dbReference>
<evidence type="ECO:0000259" key="11">
    <source>
        <dbReference type="PROSITE" id="PS52015"/>
    </source>
</evidence>
<dbReference type="Gene3D" id="3.30.1150.10">
    <property type="match status" value="1"/>
</dbReference>
<dbReference type="InterPro" id="IPR037682">
    <property type="entry name" value="TonB_C"/>
</dbReference>
<keyword evidence="13" id="KW-1185">Reference proteome</keyword>
<evidence type="ECO:0000256" key="9">
    <source>
        <dbReference type="ARBA" id="ARBA00023136"/>
    </source>
</evidence>
<dbReference type="RefSeq" id="WP_220250289.1">
    <property type="nucleotide sequence ID" value="NZ_JAICCF010000002.1"/>
</dbReference>
<evidence type="ECO:0000256" key="7">
    <source>
        <dbReference type="ARBA" id="ARBA00022927"/>
    </source>
</evidence>
<evidence type="ECO:0000256" key="2">
    <source>
        <dbReference type="ARBA" id="ARBA00006555"/>
    </source>
</evidence>
<keyword evidence="6 10" id="KW-0812">Transmembrane</keyword>
<dbReference type="InterPro" id="IPR006260">
    <property type="entry name" value="TonB/TolA_C"/>
</dbReference>
<proteinExistence type="inferred from homology"/>
<feature type="transmembrane region" description="Helical" evidence="10">
    <location>
        <begin position="38"/>
        <end position="56"/>
    </location>
</feature>
<evidence type="ECO:0000313" key="13">
    <source>
        <dbReference type="Proteomes" id="UP000812961"/>
    </source>
</evidence>
<feature type="transmembrane region" description="Helical" evidence="10">
    <location>
        <begin position="263"/>
        <end position="282"/>
    </location>
</feature>
<keyword evidence="5" id="KW-0997">Cell inner membrane</keyword>
<keyword evidence="8 10" id="KW-1133">Transmembrane helix</keyword>
<accession>A0ABS7GBN5</accession>
<dbReference type="InterPro" id="IPR008756">
    <property type="entry name" value="Peptidase_M56"/>
</dbReference>
<dbReference type="Pfam" id="PF03544">
    <property type="entry name" value="TonB_C"/>
    <property type="match status" value="1"/>
</dbReference>
<dbReference type="InterPro" id="IPR051045">
    <property type="entry name" value="TonB-dependent_transducer"/>
</dbReference>
<keyword evidence="7" id="KW-0653">Protein transport</keyword>
<keyword evidence="4" id="KW-1003">Cell membrane</keyword>
<evidence type="ECO:0000256" key="5">
    <source>
        <dbReference type="ARBA" id="ARBA00022519"/>
    </source>
</evidence>
<comment type="caution">
    <text evidence="12">The sequence shown here is derived from an EMBL/GenBank/DDBJ whole genome shotgun (WGS) entry which is preliminary data.</text>
</comment>
<feature type="transmembrane region" description="Helical" evidence="10">
    <location>
        <begin position="6"/>
        <end position="26"/>
    </location>
</feature>
<comment type="similarity">
    <text evidence="2">Belongs to the TonB family.</text>
</comment>
<dbReference type="Proteomes" id="UP000812961">
    <property type="component" value="Unassembled WGS sequence"/>
</dbReference>
<feature type="transmembrane region" description="Helical" evidence="10">
    <location>
        <begin position="92"/>
        <end position="113"/>
    </location>
</feature>
<dbReference type="PANTHER" id="PTHR33446">
    <property type="entry name" value="PROTEIN TONB-RELATED"/>
    <property type="match status" value="1"/>
</dbReference>
<organism evidence="12 13">
    <name type="scientific">Chitinophaga rhizophila</name>
    <dbReference type="NCBI Taxonomy" id="2866212"/>
    <lineage>
        <taxon>Bacteria</taxon>
        <taxon>Pseudomonadati</taxon>
        <taxon>Bacteroidota</taxon>
        <taxon>Chitinophagia</taxon>
        <taxon>Chitinophagales</taxon>
        <taxon>Chitinophagaceae</taxon>
        <taxon>Chitinophaga</taxon>
    </lineage>
</organism>
<keyword evidence="3" id="KW-0813">Transport</keyword>
<evidence type="ECO:0000256" key="1">
    <source>
        <dbReference type="ARBA" id="ARBA00004383"/>
    </source>
</evidence>
<evidence type="ECO:0000256" key="8">
    <source>
        <dbReference type="ARBA" id="ARBA00022989"/>
    </source>
</evidence>
<evidence type="ECO:0000256" key="3">
    <source>
        <dbReference type="ARBA" id="ARBA00022448"/>
    </source>
</evidence>
<comment type="subcellular location">
    <subcellularLocation>
        <location evidence="1">Cell inner membrane</location>
        <topology evidence="1">Single-pass membrane protein</topology>
        <orientation evidence="1">Periplasmic side</orientation>
    </subcellularLocation>
</comment>
<dbReference type="Pfam" id="PF05569">
    <property type="entry name" value="Peptidase_M56"/>
    <property type="match status" value="1"/>
</dbReference>
<protein>
    <submittedName>
        <fullName evidence="12">M56 family metallopeptidase</fullName>
    </submittedName>
</protein>
<evidence type="ECO:0000256" key="6">
    <source>
        <dbReference type="ARBA" id="ARBA00022692"/>
    </source>
</evidence>
<dbReference type="CDD" id="cd07341">
    <property type="entry name" value="M56_BlaR1_MecR1_like"/>
    <property type="match status" value="1"/>
</dbReference>
<evidence type="ECO:0000256" key="4">
    <source>
        <dbReference type="ARBA" id="ARBA00022475"/>
    </source>
</evidence>
<evidence type="ECO:0000256" key="10">
    <source>
        <dbReference type="SAM" id="Phobius"/>
    </source>
</evidence>
<evidence type="ECO:0000313" key="12">
    <source>
        <dbReference type="EMBL" id="MBW8685087.1"/>
    </source>
</evidence>
<gene>
    <name evidence="12" type="ORF">K1Y79_12155</name>
</gene>
<keyword evidence="9 10" id="KW-0472">Membrane</keyword>
<dbReference type="PROSITE" id="PS52015">
    <property type="entry name" value="TONB_CTD"/>
    <property type="match status" value="1"/>
</dbReference>
<dbReference type="PANTHER" id="PTHR33446:SF2">
    <property type="entry name" value="PROTEIN TONB"/>
    <property type="match status" value="1"/>
</dbReference>
<sequence length="416" mass="46886">MNALLPYAIKVLVCSGILYAYYALALKNNPFHRWNRGFILLAVIASLLIPALQFSVQAAPAAANEMNMIIVVAYVNHTVQQAGASITSWLPITLYGLVALILLVDIARNWVLIKRLVRSGEKTQRNGYRMITHPQVKSTFSFFGDIFWSDETTPDTPQGRQMLKHELEHVRARHTADKLFMQLVCAVCWFNPFFHLFKKELVMVHEFLADRAAAEEEAKEDYARTLLQITLQTRLPLLTNSFSQSPVKRRILMLFTQNTNYTLMKKIIIFPIVLLLGFAIGCQQELDLNIKKDKPVSTSGNPSAKKALEGDVLTFVSDPPSYPGGEDALMRYLSSNIHYPKEAQDLNIAGTIFVNFVVDKDGYIQNVKTVGNRIGAGLEEESLRVVNEMPKWNPGRQDGEAVNVAFNLPIRFVLQD</sequence>
<name>A0ABS7GBN5_9BACT</name>
<feature type="domain" description="TonB C-terminal" evidence="11">
    <location>
        <begin position="324"/>
        <end position="416"/>
    </location>
</feature>
<dbReference type="NCBIfam" id="TIGR01352">
    <property type="entry name" value="tonB_Cterm"/>
    <property type="match status" value="1"/>
</dbReference>
<dbReference type="SUPFAM" id="SSF74653">
    <property type="entry name" value="TolA/TonB C-terminal domain"/>
    <property type="match status" value="1"/>
</dbReference>
<reference evidence="12 13" key="1">
    <citation type="submission" date="2021-08" db="EMBL/GenBank/DDBJ databases">
        <title>The genome sequence of Chitinophaga sp. B61.</title>
        <authorList>
            <person name="Zhang X."/>
        </authorList>
    </citation>
    <scope>NUCLEOTIDE SEQUENCE [LARGE SCALE GENOMIC DNA]</scope>
    <source>
        <strain evidence="12 13">B61</strain>
    </source>
</reference>